<protein>
    <submittedName>
        <fullName evidence="1">Uncharacterized protein</fullName>
    </submittedName>
</protein>
<accession>A0A5E6ZHW3</accession>
<gene>
    <name evidence="1" type="ORF">PS723_00079</name>
</gene>
<sequence>MNVFRLVSAAGLLFVLCFFSFGVSAESSLPKLQIDRRAPLAMSVFFQGETYPLLLPSDFLKEVEGVYDDVYIEDLNDDGIGEVVFRLDGGGVNACSKVLHYKIADRSLAELDFGDGLLCNFKVRRGYIVSSYRDGAVWTENVYRIRNGEVEVEVSDSCVGCGEIKRKMYNLDGSFTRLLVSDDIDFERRVPLTAKVSSLRADIFSLPEISRRTNKYLIRGDKVALLDFFKDDNGEDWVEIRFSEVVSTEGWMKYSELELCDGC</sequence>
<evidence type="ECO:0000313" key="2">
    <source>
        <dbReference type="Proteomes" id="UP000379480"/>
    </source>
</evidence>
<dbReference type="OrthoDB" id="6884118at2"/>
<dbReference type="Proteomes" id="UP000379480">
    <property type="component" value="Unassembled WGS sequence"/>
</dbReference>
<dbReference type="RefSeq" id="WP_150801726.1">
    <property type="nucleotide sequence ID" value="NZ_CABVHY010000001.1"/>
</dbReference>
<proteinExistence type="predicted"/>
<organism evidence="1 2">
    <name type="scientific">Pseudomonas fluorescens</name>
    <dbReference type="NCBI Taxonomy" id="294"/>
    <lineage>
        <taxon>Bacteria</taxon>
        <taxon>Pseudomonadati</taxon>
        <taxon>Pseudomonadota</taxon>
        <taxon>Gammaproteobacteria</taxon>
        <taxon>Pseudomonadales</taxon>
        <taxon>Pseudomonadaceae</taxon>
        <taxon>Pseudomonas</taxon>
    </lineage>
</organism>
<name>A0A5E6ZHW3_PSEFL</name>
<dbReference type="AlphaFoldDB" id="A0A5E6ZHW3"/>
<reference evidence="1 2" key="1">
    <citation type="submission" date="2019-09" db="EMBL/GenBank/DDBJ databases">
        <authorList>
            <person name="Chandra G."/>
            <person name="Truman W A."/>
        </authorList>
    </citation>
    <scope>NUCLEOTIDE SEQUENCE [LARGE SCALE GENOMIC DNA]</scope>
    <source>
        <strain evidence="1">PS723</strain>
    </source>
</reference>
<dbReference type="EMBL" id="CABVHY010000001">
    <property type="protein sequence ID" value="VVN65706.1"/>
    <property type="molecule type" value="Genomic_DNA"/>
</dbReference>
<evidence type="ECO:0000313" key="1">
    <source>
        <dbReference type="EMBL" id="VVN65706.1"/>
    </source>
</evidence>